<evidence type="ECO:0000313" key="3">
    <source>
        <dbReference type="EMBL" id="MFB9202979.1"/>
    </source>
</evidence>
<dbReference type="RefSeq" id="WP_189646147.1">
    <property type="nucleotide sequence ID" value="NZ_BMRC01000002.1"/>
</dbReference>
<sequence>MTNLPPLGRYEIDTENSGIHFTTRHLFGLGRVRGTFDIKAGTVEVAEPLADSRVRVEIDAASFHTGNHQRDEAVRSPRFLDTARHPTITFAAGGGADGTTLTGTLTVAGAEHPLTLTVDGCDVTANGFTVVVTARVDRTAFGVTAMPGIAARHLAMSAEVRCVRAGVAGVTDRGEGRARARR</sequence>
<dbReference type="SMART" id="SM00867">
    <property type="entry name" value="YceI"/>
    <property type="match status" value="1"/>
</dbReference>
<name>A0ABV5IGW6_9ACTN</name>
<reference evidence="3 4" key="1">
    <citation type="submission" date="2024-09" db="EMBL/GenBank/DDBJ databases">
        <authorList>
            <person name="Sun Q."/>
            <person name="Mori K."/>
        </authorList>
    </citation>
    <scope>NUCLEOTIDE SEQUENCE [LARGE SCALE GENOMIC DNA]</scope>
    <source>
        <strain evidence="3 4">CCM 3426</strain>
    </source>
</reference>
<protein>
    <submittedName>
        <fullName evidence="3">YceI family protein</fullName>
    </submittedName>
</protein>
<dbReference type="Proteomes" id="UP001589647">
    <property type="component" value="Unassembled WGS sequence"/>
</dbReference>
<dbReference type="Pfam" id="PF04264">
    <property type="entry name" value="YceI"/>
    <property type="match status" value="1"/>
</dbReference>
<dbReference type="PANTHER" id="PTHR34406">
    <property type="entry name" value="PROTEIN YCEI"/>
    <property type="match status" value="1"/>
</dbReference>
<dbReference type="Gene3D" id="2.40.128.110">
    <property type="entry name" value="Lipid/polyisoprenoid-binding, YceI-like"/>
    <property type="match status" value="1"/>
</dbReference>
<comment type="caution">
    <text evidence="3">The sequence shown here is derived from an EMBL/GenBank/DDBJ whole genome shotgun (WGS) entry which is preliminary data.</text>
</comment>
<dbReference type="InterPro" id="IPR036761">
    <property type="entry name" value="TTHA0802/YceI-like_sf"/>
</dbReference>
<dbReference type="EMBL" id="JBHMEI010000013">
    <property type="protein sequence ID" value="MFB9202979.1"/>
    <property type="molecule type" value="Genomic_DNA"/>
</dbReference>
<evidence type="ECO:0000313" key="4">
    <source>
        <dbReference type="Proteomes" id="UP001589647"/>
    </source>
</evidence>
<keyword evidence="4" id="KW-1185">Reference proteome</keyword>
<feature type="domain" description="Lipid/polyisoprenoid-binding YceI-like" evidence="2">
    <location>
        <begin position="9"/>
        <end position="163"/>
    </location>
</feature>
<dbReference type="InterPro" id="IPR007372">
    <property type="entry name" value="Lipid/polyisoprenoid-bd_YceI"/>
</dbReference>
<organism evidence="3 4">
    <name type="scientific">Nonomuraea spiralis</name>
    <dbReference type="NCBI Taxonomy" id="46182"/>
    <lineage>
        <taxon>Bacteria</taxon>
        <taxon>Bacillati</taxon>
        <taxon>Actinomycetota</taxon>
        <taxon>Actinomycetes</taxon>
        <taxon>Streptosporangiales</taxon>
        <taxon>Streptosporangiaceae</taxon>
        <taxon>Nonomuraea</taxon>
    </lineage>
</organism>
<dbReference type="SUPFAM" id="SSF101874">
    <property type="entry name" value="YceI-like"/>
    <property type="match status" value="1"/>
</dbReference>
<accession>A0ABV5IGW6</accession>
<comment type="similarity">
    <text evidence="1">Belongs to the UPF0312 family.</text>
</comment>
<evidence type="ECO:0000256" key="1">
    <source>
        <dbReference type="ARBA" id="ARBA00008812"/>
    </source>
</evidence>
<evidence type="ECO:0000259" key="2">
    <source>
        <dbReference type="SMART" id="SM00867"/>
    </source>
</evidence>
<proteinExistence type="inferred from homology"/>
<gene>
    <name evidence="3" type="ORF">ACFFV7_17405</name>
</gene>
<dbReference type="PANTHER" id="PTHR34406:SF1">
    <property type="entry name" value="PROTEIN YCEI"/>
    <property type="match status" value="1"/>
</dbReference>